<dbReference type="AlphaFoldDB" id="A0A7R8WE67"/>
<feature type="region of interest" description="Disordered" evidence="1">
    <location>
        <begin position="302"/>
        <end position="344"/>
    </location>
</feature>
<organism evidence="3">
    <name type="scientific">Cyprideis torosa</name>
    <dbReference type="NCBI Taxonomy" id="163714"/>
    <lineage>
        <taxon>Eukaryota</taxon>
        <taxon>Metazoa</taxon>
        <taxon>Ecdysozoa</taxon>
        <taxon>Arthropoda</taxon>
        <taxon>Crustacea</taxon>
        <taxon>Oligostraca</taxon>
        <taxon>Ostracoda</taxon>
        <taxon>Podocopa</taxon>
        <taxon>Podocopida</taxon>
        <taxon>Cytherocopina</taxon>
        <taxon>Cytheroidea</taxon>
        <taxon>Cytherideidae</taxon>
        <taxon>Cyprideis</taxon>
    </lineage>
</organism>
<evidence type="ECO:0000256" key="1">
    <source>
        <dbReference type="SAM" id="MobiDB-lite"/>
    </source>
</evidence>
<keyword evidence="2" id="KW-1133">Transmembrane helix</keyword>
<keyword evidence="2" id="KW-0812">Transmembrane</keyword>
<feature type="region of interest" description="Disordered" evidence="1">
    <location>
        <begin position="1"/>
        <end position="64"/>
    </location>
</feature>
<accession>A0A7R8WE67</accession>
<reference evidence="3" key="1">
    <citation type="submission" date="2020-11" db="EMBL/GenBank/DDBJ databases">
        <authorList>
            <person name="Tran Van P."/>
        </authorList>
    </citation>
    <scope>NUCLEOTIDE SEQUENCE</scope>
</reference>
<evidence type="ECO:0000313" key="3">
    <source>
        <dbReference type="EMBL" id="CAD7227698.1"/>
    </source>
</evidence>
<keyword evidence="2" id="KW-0472">Membrane</keyword>
<gene>
    <name evidence="3" type="ORF">CTOB1V02_LOCUS5597</name>
</gene>
<dbReference type="EMBL" id="OB661227">
    <property type="protein sequence ID" value="CAD7227698.1"/>
    <property type="molecule type" value="Genomic_DNA"/>
</dbReference>
<feature type="transmembrane region" description="Helical" evidence="2">
    <location>
        <begin position="115"/>
        <end position="137"/>
    </location>
</feature>
<protein>
    <submittedName>
        <fullName evidence="3">Uncharacterized protein</fullName>
    </submittedName>
</protein>
<sequence length="357" mass="40499">MESGNNLPISAVNECENSKELGDSDTSGSCVNSSAPAVKVPAYDPYSSPQEDKAHMQLGGLPTNDLPRSNLTARKRKSSAFEFVGLLELWKRLRSKKESVVDTSAPLYGFMVASYPFIFIAICIAIAVIFSVLVIGVREERNAEKLWATEAWLMEHFPNRYRFQFMMFVGDDVLQPKVIQEMLRVHENVTQARFGGSTYPEICARMPILKFGRSGRRKRSLSSVEESGESGGVSMSSADPSSPRVKRGLKEVLLWWKYKRFDFSKRDPTSFMERQDYCHLATSEQRPTITQRCLRHRKGKEPYSLPKEERGPHLSYASAEGMCTSPPFERKKERKKAARKISSFRPSVRRLAKDSFS</sequence>
<feature type="region of interest" description="Disordered" evidence="1">
    <location>
        <begin position="220"/>
        <end position="244"/>
    </location>
</feature>
<proteinExistence type="predicted"/>
<evidence type="ECO:0000256" key="2">
    <source>
        <dbReference type="SAM" id="Phobius"/>
    </source>
</evidence>
<name>A0A7R8WE67_9CRUS</name>
<feature type="compositionally biased region" description="Polar residues" evidence="1">
    <location>
        <begin position="24"/>
        <end position="35"/>
    </location>
</feature>